<organism evidence="2 3">
    <name type="scientific">Symbiodinium natans</name>
    <dbReference type="NCBI Taxonomy" id="878477"/>
    <lineage>
        <taxon>Eukaryota</taxon>
        <taxon>Sar</taxon>
        <taxon>Alveolata</taxon>
        <taxon>Dinophyceae</taxon>
        <taxon>Suessiales</taxon>
        <taxon>Symbiodiniaceae</taxon>
        <taxon>Symbiodinium</taxon>
    </lineage>
</organism>
<dbReference type="AlphaFoldDB" id="A0A812M7R8"/>
<evidence type="ECO:0000256" key="1">
    <source>
        <dbReference type="SAM" id="Phobius"/>
    </source>
</evidence>
<reference evidence="2" key="1">
    <citation type="submission" date="2021-02" db="EMBL/GenBank/DDBJ databases">
        <authorList>
            <person name="Dougan E. K."/>
            <person name="Rhodes N."/>
            <person name="Thang M."/>
            <person name="Chan C."/>
        </authorList>
    </citation>
    <scope>NUCLEOTIDE SEQUENCE</scope>
</reference>
<keyword evidence="1" id="KW-1133">Transmembrane helix</keyword>
<accession>A0A812M7R8</accession>
<evidence type="ECO:0000313" key="3">
    <source>
        <dbReference type="Proteomes" id="UP000604046"/>
    </source>
</evidence>
<feature type="transmembrane region" description="Helical" evidence="1">
    <location>
        <begin position="550"/>
        <end position="579"/>
    </location>
</feature>
<dbReference type="Proteomes" id="UP000604046">
    <property type="component" value="Unassembled WGS sequence"/>
</dbReference>
<evidence type="ECO:0000313" key="2">
    <source>
        <dbReference type="EMBL" id="CAE7260311.1"/>
    </source>
</evidence>
<dbReference type="EMBL" id="CAJNDS010001446">
    <property type="protein sequence ID" value="CAE7260311.1"/>
    <property type="molecule type" value="Genomic_DNA"/>
</dbReference>
<sequence>MNTWHICQSAFRSIAFARLAGEVRRLPQTDESRQRVLQIVAIAERFGFEFIARNMTDYLVSGTSFAPWFHLGSIFKAIQEKFPEMLRMAGMPEPDDVLSILNIGALGIFIAGHTDHMNKGQPLLDALHEHLSSDAPQTSPRALFMKGGSTDSSLGPTLSSVERAALLFAEADFLRTTQAPGIPGNGGVLGPARDEMNALVHTGVLLISKGDILDVEQTVDEAGLKPGDVLTLQVRQTTDFGGDSAAVCGAAARCAESPGWPPDICEDFTCDGVLADFDSPVEVEQESPAVEVRQWICRHMGRCKNWRWQQCRPGAAQQGIQDSLTHPHEPFFVHVLPTPNVESNHVRAFYELHCDADYKRLVSEHKEFRARGMWAQEYQPNAMSEFARQLGETEKATLSLRKEVQSLMQRLKGTPDDVLQQKLEYLEGLVCSSQTMNRAMELKHVGIKQEYLDLITFNVVDGATRLSELNEVYCKMTQLLSLFELNIYKVLGTPTNFFATQVAALESWLKRAPFAASAVVVGSGVISGAFVAGIVALLADAGCKCAAWTVLAHVAVGAGIGAVVGAGGALLGLLIYAGYECCYRKKDMKSDTQRVAEMVDVLMTIPDSQYIKQLDSLISDCHTVTEQLPVHDDCLCLYCHAEGQPRSGSCSACCRGHHYMCKECWKLYLRTPRGSEGKCSVCGL</sequence>
<proteinExistence type="predicted"/>
<keyword evidence="1" id="KW-0472">Membrane</keyword>
<keyword evidence="1" id="KW-0812">Transmembrane</keyword>
<feature type="transmembrane region" description="Helical" evidence="1">
    <location>
        <begin position="514"/>
        <end position="538"/>
    </location>
</feature>
<gene>
    <name evidence="2" type="ORF">SNAT2548_LOCUS13596</name>
</gene>
<keyword evidence="3" id="KW-1185">Reference proteome</keyword>
<protein>
    <submittedName>
        <fullName evidence="2">Uncharacterized protein</fullName>
    </submittedName>
</protein>
<name>A0A812M7R8_9DINO</name>
<comment type="caution">
    <text evidence="2">The sequence shown here is derived from an EMBL/GenBank/DDBJ whole genome shotgun (WGS) entry which is preliminary data.</text>
</comment>